<evidence type="ECO:0000313" key="2">
    <source>
        <dbReference type="EMBL" id="MBK0421688.1"/>
    </source>
</evidence>
<feature type="domain" description="SIP-like Rossmann fold" evidence="1">
    <location>
        <begin position="31"/>
        <end position="140"/>
    </location>
</feature>
<protein>
    <submittedName>
        <fullName evidence="2">SIP domain-containing protein</fullName>
    </submittedName>
</protein>
<reference evidence="2" key="1">
    <citation type="submission" date="2020-12" db="EMBL/GenBank/DDBJ databases">
        <title>Leucobacter sp. CAS2, isolated from Chromium sludge.</title>
        <authorList>
            <person name="Xu Z."/>
        </authorList>
    </citation>
    <scope>NUCLEOTIDE SEQUENCE</scope>
    <source>
        <strain evidence="2">CSA2</strain>
    </source>
</reference>
<dbReference type="Proteomes" id="UP000618733">
    <property type="component" value="Unassembled WGS sequence"/>
</dbReference>
<comment type="caution">
    <text evidence="2">The sequence shown here is derived from an EMBL/GenBank/DDBJ whole genome shotgun (WGS) entry which is preliminary data.</text>
</comment>
<dbReference type="InterPro" id="IPR039261">
    <property type="entry name" value="FNR_nucleotide-bd"/>
</dbReference>
<evidence type="ECO:0000313" key="3">
    <source>
        <dbReference type="Proteomes" id="UP000618733"/>
    </source>
</evidence>
<dbReference type="AlphaFoldDB" id="A0A934QC25"/>
<proteinExistence type="predicted"/>
<dbReference type="Gene3D" id="3.40.50.80">
    <property type="entry name" value="Nucleotide-binding domain of ferredoxin-NADP reductase (FNR) module"/>
    <property type="match status" value="1"/>
</dbReference>
<dbReference type="Pfam" id="PF04954">
    <property type="entry name" value="SIP"/>
    <property type="match status" value="1"/>
</dbReference>
<sequence>MSETNPPEHPDFGRTPEVIAVVDPDGLECAIAAGDVTDLPALRDWLAALPREAYGQVFIEVFAEMQIEPLEVPAHVSVTWLCREKREASPRPGIGRRRGEALAGAVEAWFDEWMWADADSVRHIELWMGARTSSVMQSYWAKLQRRLEKRWPGCAGGEARPPRRDPGFAGGCPEGCTRDC</sequence>
<evidence type="ECO:0000259" key="1">
    <source>
        <dbReference type="Pfam" id="PF04954"/>
    </source>
</evidence>
<keyword evidence="3" id="KW-1185">Reference proteome</keyword>
<organism evidence="2 3">
    <name type="scientific">Leucobacter edaphi</name>
    <dbReference type="NCBI Taxonomy" id="2796472"/>
    <lineage>
        <taxon>Bacteria</taxon>
        <taxon>Bacillati</taxon>
        <taxon>Actinomycetota</taxon>
        <taxon>Actinomycetes</taxon>
        <taxon>Micrococcales</taxon>
        <taxon>Microbacteriaceae</taxon>
        <taxon>Leucobacter</taxon>
    </lineage>
</organism>
<dbReference type="EMBL" id="JAEHOI010000005">
    <property type="protein sequence ID" value="MBK0421688.1"/>
    <property type="molecule type" value="Genomic_DNA"/>
</dbReference>
<name>A0A934QC25_9MICO</name>
<dbReference type="InterPro" id="IPR007037">
    <property type="entry name" value="SIP_rossman_dom"/>
</dbReference>
<accession>A0A934QC25</accession>
<dbReference type="RefSeq" id="WP_200131887.1">
    <property type="nucleotide sequence ID" value="NZ_JAEHOI010000005.1"/>
</dbReference>
<gene>
    <name evidence="2" type="ORF">JD292_06335</name>
</gene>